<evidence type="ECO:0000313" key="2">
    <source>
        <dbReference type="Proteomes" id="UP000316621"/>
    </source>
</evidence>
<dbReference type="AlphaFoldDB" id="A0A4Y7JI67"/>
<gene>
    <name evidence="1" type="ORF">C5167_006659</name>
</gene>
<protein>
    <submittedName>
        <fullName evidence="1">Uncharacterized protein</fullName>
    </submittedName>
</protein>
<sequence>MIVRKIVKDFPVAASSDVNKPELLPKYLRTIIDVAGFLLLARKVSCLSKFSPRPIIWEQGEIQCIKRRKLHRVICGRPPNFDLPEDEKQELRRYTWNEFLTITRSIIA</sequence>
<accession>A0A4Y7JI67</accession>
<name>A0A4Y7JI67_PAPSO</name>
<organism evidence="1 2">
    <name type="scientific">Papaver somniferum</name>
    <name type="common">Opium poppy</name>
    <dbReference type="NCBI Taxonomy" id="3469"/>
    <lineage>
        <taxon>Eukaryota</taxon>
        <taxon>Viridiplantae</taxon>
        <taxon>Streptophyta</taxon>
        <taxon>Embryophyta</taxon>
        <taxon>Tracheophyta</taxon>
        <taxon>Spermatophyta</taxon>
        <taxon>Magnoliopsida</taxon>
        <taxon>Ranunculales</taxon>
        <taxon>Papaveraceae</taxon>
        <taxon>Papaveroideae</taxon>
        <taxon>Papaver</taxon>
    </lineage>
</organism>
<keyword evidence="2" id="KW-1185">Reference proteome</keyword>
<dbReference type="Proteomes" id="UP000316621">
    <property type="component" value="Chromosome 4"/>
</dbReference>
<proteinExistence type="predicted"/>
<dbReference type="EMBL" id="CM010718">
    <property type="protein sequence ID" value="RZC59355.1"/>
    <property type="molecule type" value="Genomic_DNA"/>
</dbReference>
<reference evidence="1 2" key="1">
    <citation type="journal article" date="2018" name="Science">
        <title>The opium poppy genome and morphinan production.</title>
        <authorList>
            <person name="Guo L."/>
            <person name="Winzer T."/>
            <person name="Yang X."/>
            <person name="Li Y."/>
            <person name="Ning Z."/>
            <person name="He Z."/>
            <person name="Teodor R."/>
            <person name="Lu Y."/>
            <person name="Bowser T.A."/>
            <person name="Graham I.A."/>
            <person name="Ye K."/>
        </authorList>
    </citation>
    <scope>NUCLEOTIDE SEQUENCE [LARGE SCALE GENOMIC DNA]</scope>
    <source>
        <strain evidence="2">cv. HN1</strain>
        <tissue evidence="1">Leaves</tissue>
    </source>
</reference>
<dbReference type="Gramene" id="RZC59355">
    <property type="protein sequence ID" value="RZC59355"/>
    <property type="gene ID" value="C5167_006659"/>
</dbReference>
<evidence type="ECO:0000313" key="1">
    <source>
        <dbReference type="EMBL" id="RZC59355.1"/>
    </source>
</evidence>